<reference evidence="3" key="1">
    <citation type="submission" date="2025-08" db="UniProtKB">
        <authorList>
            <consortium name="RefSeq"/>
        </authorList>
    </citation>
    <scope>IDENTIFICATION</scope>
</reference>
<dbReference type="KEGG" id="sind:105179476"/>
<feature type="compositionally biased region" description="Polar residues" evidence="1">
    <location>
        <begin position="108"/>
        <end position="122"/>
    </location>
</feature>
<dbReference type="RefSeq" id="XP_011101407.1">
    <property type="nucleotide sequence ID" value="XM_011103105.2"/>
</dbReference>
<dbReference type="PANTHER" id="PTHR13464:SF0">
    <property type="entry name" value="SAP30-BINDING PROTEIN"/>
    <property type="match status" value="1"/>
</dbReference>
<feature type="compositionally biased region" description="Acidic residues" evidence="1">
    <location>
        <begin position="18"/>
        <end position="34"/>
    </location>
</feature>
<feature type="region of interest" description="Disordered" evidence="1">
    <location>
        <begin position="1"/>
        <end position="124"/>
    </location>
</feature>
<gene>
    <name evidence="3" type="primary">LOC105179476</name>
</gene>
<feature type="compositionally biased region" description="Polar residues" evidence="1">
    <location>
        <begin position="73"/>
        <end position="100"/>
    </location>
</feature>
<evidence type="ECO:0000313" key="2">
    <source>
        <dbReference type="Proteomes" id="UP000504604"/>
    </source>
</evidence>
<evidence type="ECO:0000313" key="3">
    <source>
        <dbReference type="RefSeq" id="XP_011101407.1"/>
    </source>
</evidence>
<evidence type="ECO:0000256" key="1">
    <source>
        <dbReference type="SAM" id="MobiDB-lite"/>
    </source>
</evidence>
<dbReference type="AlphaFoldDB" id="A0A6I9UPG8"/>
<keyword evidence="2" id="KW-1185">Reference proteome</keyword>
<accession>A0A6I9UPG8</accession>
<dbReference type="InterPro" id="IPR012479">
    <property type="entry name" value="SAP30BP"/>
</dbReference>
<dbReference type="Proteomes" id="UP000504604">
    <property type="component" value="Unplaced"/>
</dbReference>
<dbReference type="Pfam" id="PF07818">
    <property type="entry name" value="HCNGP"/>
    <property type="match status" value="1"/>
</dbReference>
<dbReference type="GO" id="GO:0005634">
    <property type="term" value="C:nucleus"/>
    <property type="evidence" value="ECO:0007669"/>
    <property type="project" value="TreeGrafter"/>
</dbReference>
<dbReference type="GO" id="GO:0006355">
    <property type="term" value="P:regulation of DNA-templated transcription"/>
    <property type="evidence" value="ECO:0007669"/>
    <property type="project" value="InterPro"/>
</dbReference>
<feature type="compositionally biased region" description="Polar residues" evidence="1">
    <location>
        <begin position="176"/>
        <end position="185"/>
    </location>
</feature>
<name>A0A6I9UPG8_SESIN</name>
<organism evidence="2 3">
    <name type="scientific">Sesamum indicum</name>
    <name type="common">Oriental sesame</name>
    <name type="synonym">Sesamum orientale</name>
    <dbReference type="NCBI Taxonomy" id="4182"/>
    <lineage>
        <taxon>Eukaryota</taxon>
        <taxon>Viridiplantae</taxon>
        <taxon>Streptophyta</taxon>
        <taxon>Embryophyta</taxon>
        <taxon>Tracheophyta</taxon>
        <taxon>Spermatophyta</taxon>
        <taxon>Magnoliopsida</taxon>
        <taxon>eudicotyledons</taxon>
        <taxon>Gunneridae</taxon>
        <taxon>Pentapetalae</taxon>
        <taxon>asterids</taxon>
        <taxon>lamiids</taxon>
        <taxon>Lamiales</taxon>
        <taxon>Pedaliaceae</taxon>
        <taxon>Sesamum</taxon>
    </lineage>
</organism>
<proteinExistence type="predicted"/>
<dbReference type="PANTHER" id="PTHR13464">
    <property type="entry name" value="TRANSCRIPTIONAL REGULATOR PROTEIN HCNGP"/>
    <property type="match status" value="1"/>
</dbReference>
<protein>
    <submittedName>
        <fullName evidence="3">Uncharacterized protein LOC105179476 isoform X1</fullName>
    </submittedName>
</protein>
<dbReference type="GeneID" id="105179476"/>
<sequence>MASEKRASEGIALLSMYGDEDDEMEDIDEEEENRYEENIPAPESDAVTMKDNDGVSDFGNETMPVEQEETGLIDNSTPNKTFNYGTSSASATPQLSLFSPQQQQQQQAVGSDSNSLQSQKNRLTIVDYGHEEGAISPEAEEGEILAAGRVMYGEKLQAGDGESREKKSPGVARLPTPSTQATSPRSLEPNDQPELEAMNAKNESELTEIEDAVMVSIEEQKDVDPLDKFLPTPPKGKCSDELQEKIIKFLALKKTTGRSFNAEVRNRKEYRNPDFLLHAVTYQDIDQIGSCFSKDVFDPHGYDKSDFYDEIEADMRREMERREQERKKTQKLDFASGGIQPGNVVPTPKISMPTPGLTAVATATSDVTARDGRQNKKSKWMLINGILWRQEGKKICLLSVLMQHFSLLLKLVVDTQRLRNREERRQKISDLVTRSWREDHRVVLLMLNLEVGTSIATDMKIKRVAVAGILSLRPVLRTHTVDMAVYEAYLDNNIIPFKSFSSQSVLLDRRCYKLYTNGDPRIMKCLMLYFLKARCLLNFLTMAEFADQELS</sequence>
<feature type="region of interest" description="Disordered" evidence="1">
    <location>
        <begin position="156"/>
        <end position="192"/>
    </location>
</feature>
<dbReference type="OrthoDB" id="1714508at2759"/>
<dbReference type="InParanoid" id="A0A6I9UPG8"/>